<evidence type="ECO:0000259" key="2">
    <source>
        <dbReference type="Pfam" id="PF24042"/>
    </source>
</evidence>
<evidence type="ECO:0008006" key="5">
    <source>
        <dbReference type="Google" id="ProtNLM"/>
    </source>
</evidence>
<evidence type="ECO:0000259" key="1">
    <source>
        <dbReference type="Pfam" id="PF24038"/>
    </source>
</evidence>
<feature type="domain" description="DUF7347" evidence="1">
    <location>
        <begin position="11"/>
        <end position="92"/>
    </location>
</feature>
<comment type="caution">
    <text evidence="3">The sequence shown here is derived from an EMBL/GenBank/DDBJ whole genome shotgun (WGS) entry which is preliminary data.</text>
</comment>
<dbReference type="AlphaFoldDB" id="M0N6D0"/>
<dbReference type="Pfam" id="PF24038">
    <property type="entry name" value="DUF7347"/>
    <property type="match status" value="1"/>
</dbReference>
<evidence type="ECO:0000313" key="4">
    <source>
        <dbReference type="Proteomes" id="UP000011625"/>
    </source>
</evidence>
<evidence type="ECO:0000313" key="3">
    <source>
        <dbReference type="EMBL" id="EMA53426.1"/>
    </source>
</evidence>
<dbReference type="RefSeq" id="WP_005042700.1">
    <property type="nucleotide sequence ID" value="NZ_AOME01000051.1"/>
</dbReference>
<dbReference type="Proteomes" id="UP000011625">
    <property type="component" value="Unassembled WGS sequence"/>
</dbReference>
<dbReference type="InterPro" id="IPR055771">
    <property type="entry name" value="DUF7347"/>
</dbReference>
<dbReference type="STRING" id="1227456.C450_08937"/>
<proteinExistence type="predicted"/>
<feature type="domain" description="DUF7351" evidence="2">
    <location>
        <begin position="109"/>
        <end position="289"/>
    </location>
</feature>
<name>M0N6D0_9EURY</name>
<protein>
    <recommendedName>
        <fullName evidence="5">ArsR family transcriptional regulator</fullName>
    </recommendedName>
</protein>
<reference evidence="3 4" key="1">
    <citation type="journal article" date="2014" name="PLoS Genet.">
        <title>Phylogenetically driven sequencing of extremely halophilic archaea reveals strategies for static and dynamic osmo-response.</title>
        <authorList>
            <person name="Becker E.A."/>
            <person name="Seitzer P.M."/>
            <person name="Tritt A."/>
            <person name="Larsen D."/>
            <person name="Krusor M."/>
            <person name="Yao A.I."/>
            <person name="Wu D."/>
            <person name="Madern D."/>
            <person name="Eisen J.A."/>
            <person name="Darling A.E."/>
            <person name="Facciotti M.T."/>
        </authorList>
    </citation>
    <scope>NUCLEOTIDE SEQUENCE [LARGE SCALE GENOMIC DNA]</scope>
    <source>
        <strain evidence="3 4">DSM 8989</strain>
    </source>
</reference>
<dbReference type="PATRIC" id="fig|1227456.3.peg.1803"/>
<gene>
    <name evidence="3" type="ORF">C450_08937</name>
</gene>
<organism evidence="3 4">
    <name type="scientific">Halococcus salifodinae DSM 8989</name>
    <dbReference type="NCBI Taxonomy" id="1227456"/>
    <lineage>
        <taxon>Archaea</taxon>
        <taxon>Methanobacteriati</taxon>
        <taxon>Methanobacteriota</taxon>
        <taxon>Stenosarchaea group</taxon>
        <taxon>Halobacteria</taxon>
        <taxon>Halobacteriales</taxon>
        <taxon>Halococcaceae</taxon>
        <taxon>Halococcus</taxon>
    </lineage>
</organism>
<sequence>MSAQAERRPTPTEAFEVLGHETRLAIIEELAKPRRTEWRVAGLPFAELRKAVGVEDAGTFNYHLQALQDHFVGKLDGEYVLRNAGFYLAGAIRAGTYTERIEPRRTETDQECPEHEAAIEAVYEDGFFRLECPEHGMISANALPPGAALGRTMDDLLALADRDTRRMVEKIREGSCPHCWGPMETTVPSTPSPRLAEGETTEVLFARFSCARCGMDAWSPVSIAVLDHPAVVSFYHEHGIDIRKRSTLEISFQDSSTGTVLTEDPIRIAIEFELSGDVLRLVLDDELAVVDTD</sequence>
<dbReference type="InterPro" id="IPR036388">
    <property type="entry name" value="WH-like_DNA-bd_sf"/>
</dbReference>
<dbReference type="EMBL" id="AOME01000051">
    <property type="protein sequence ID" value="EMA53426.1"/>
    <property type="molecule type" value="Genomic_DNA"/>
</dbReference>
<dbReference type="Gene3D" id="1.10.10.10">
    <property type="entry name" value="Winged helix-like DNA-binding domain superfamily/Winged helix DNA-binding domain"/>
    <property type="match status" value="1"/>
</dbReference>
<keyword evidence="4" id="KW-1185">Reference proteome</keyword>
<accession>M0N6D0</accession>
<dbReference type="Pfam" id="PF24042">
    <property type="entry name" value="DUF7351"/>
    <property type="match status" value="1"/>
</dbReference>
<dbReference type="OrthoDB" id="213830at2157"/>
<dbReference type="InterPro" id="IPR055775">
    <property type="entry name" value="DUF7351"/>
</dbReference>